<gene>
    <name evidence="1" type="ORF">SAMN05216565_109117</name>
</gene>
<dbReference type="Proteomes" id="UP000199159">
    <property type="component" value="Unassembled WGS sequence"/>
</dbReference>
<keyword evidence="2" id="KW-1185">Reference proteome</keyword>
<dbReference type="RefSeq" id="WP_090856798.1">
    <property type="nucleotide sequence ID" value="NZ_FNJU01000009.1"/>
</dbReference>
<dbReference type="Pfam" id="PF06338">
    <property type="entry name" value="ComK"/>
    <property type="match status" value="1"/>
</dbReference>
<evidence type="ECO:0000313" key="1">
    <source>
        <dbReference type="EMBL" id="SDP86230.1"/>
    </source>
</evidence>
<evidence type="ECO:0000313" key="2">
    <source>
        <dbReference type="Proteomes" id="UP000199159"/>
    </source>
</evidence>
<accession>A0A1H0W665</accession>
<reference evidence="2" key="1">
    <citation type="submission" date="2016-10" db="EMBL/GenBank/DDBJ databases">
        <authorList>
            <person name="Varghese N."/>
            <person name="Submissions S."/>
        </authorList>
    </citation>
    <scope>NUCLEOTIDE SEQUENCE [LARGE SCALE GENOMIC DNA]</scope>
    <source>
        <strain evidence="2">IBRC-M10078</strain>
    </source>
</reference>
<dbReference type="AlphaFoldDB" id="A0A1H0W665"/>
<dbReference type="EMBL" id="FNJU01000009">
    <property type="protein sequence ID" value="SDP86230.1"/>
    <property type="molecule type" value="Genomic_DNA"/>
</dbReference>
<dbReference type="STRING" id="930152.SAMN05216565_109117"/>
<dbReference type="OrthoDB" id="2417337at2"/>
<proteinExistence type="predicted"/>
<dbReference type="InterPro" id="IPR010461">
    <property type="entry name" value="ComK"/>
</dbReference>
<dbReference type="GO" id="GO:0030420">
    <property type="term" value="P:establishment of competence for transformation"/>
    <property type="evidence" value="ECO:0007669"/>
    <property type="project" value="InterPro"/>
</dbReference>
<organism evidence="1 2">
    <name type="scientific">Litchfieldia salsa</name>
    <dbReference type="NCBI Taxonomy" id="930152"/>
    <lineage>
        <taxon>Bacteria</taxon>
        <taxon>Bacillati</taxon>
        <taxon>Bacillota</taxon>
        <taxon>Bacilli</taxon>
        <taxon>Bacillales</taxon>
        <taxon>Bacillaceae</taxon>
        <taxon>Litchfieldia</taxon>
    </lineage>
</organism>
<protein>
    <submittedName>
        <fullName evidence="1">Competence protein ComK</fullName>
    </submittedName>
</protein>
<name>A0A1H0W665_9BACI</name>
<sequence>MHNLQNEYSINPNTMTLLSAAHTDYSTIVIETNRKLYVTKTPLQLIKASCLDGGSTFEGRQKAVTHLTGSLQKVPIPINPLSHIFAFPTNSPNAFQCNWIFYNHVKSILPAKQQKDSPAQSIILFKNEQSLPMNESHYTLQKQMQRTAICILQFTNH</sequence>